<organism evidence="1 2">
    <name type="scientific">Nicotiana tabacum</name>
    <name type="common">Common tobacco</name>
    <dbReference type="NCBI Taxonomy" id="4097"/>
    <lineage>
        <taxon>Eukaryota</taxon>
        <taxon>Viridiplantae</taxon>
        <taxon>Streptophyta</taxon>
        <taxon>Embryophyta</taxon>
        <taxon>Tracheophyta</taxon>
        <taxon>Spermatophyta</taxon>
        <taxon>Magnoliopsida</taxon>
        <taxon>eudicotyledons</taxon>
        <taxon>Gunneridae</taxon>
        <taxon>Pentapetalae</taxon>
        <taxon>asterids</taxon>
        <taxon>lamiids</taxon>
        <taxon>Solanales</taxon>
        <taxon>Solanaceae</taxon>
        <taxon>Nicotianoideae</taxon>
        <taxon>Nicotianeae</taxon>
        <taxon>Nicotiana</taxon>
    </lineage>
</organism>
<proteinExistence type="predicted"/>
<dbReference type="RefSeq" id="XP_075103107.1">
    <property type="nucleotide sequence ID" value="XM_075247006.1"/>
</dbReference>
<evidence type="ECO:0000313" key="2">
    <source>
        <dbReference type="RefSeq" id="XP_075103107.1"/>
    </source>
</evidence>
<keyword evidence="1" id="KW-1185">Reference proteome</keyword>
<name>A0AC58U0V0_TOBAC</name>
<dbReference type="Proteomes" id="UP000790787">
    <property type="component" value="Chromosome 3"/>
</dbReference>
<evidence type="ECO:0000313" key="1">
    <source>
        <dbReference type="Proteomes" id="UP000790787"/>
    </source>
</evidence>
<reference evidence="1" key="1">
    <citation type="journal article" date="2014" name="Nat. Commun.">
        <title>The tobacco genome sequence and its comparison with those of tomato and potato.</title>
        <authorList>
            <person name="Sierro N."/>
            <person name="Battey J.N."/>
            <person name="Ouadi S."/>
            <person name="Bakaher N."/>
            <person name="Bovet L."/>
            <person name="Willig A."/>
            <person name="Goepfert S."/>
            <person name="Peitsch M.C."/>
            <person name="Ivanov N.V."/>
        </authorList>
    </citation>
    <scope>NUCLEOTIDE SEQUENCE [LARGE SCALE GENOMIC DNA]</scope>
</reference>
<gene>
    <name evidence="2" type="primary">LOC142177932</name>
</gene>
<accession>A0AC58U0V0</accession>
<protein>
    <submittedName>
        <fullName evidence="2">Uncharacterized protein LOC142177932</fullName>
    </submittedName>
</protein>
<sequence length="255" mass="28682">MKDLWDELDVIAPLASCDCEESRPSVELLKNIRLLQFLMGLNESYGNIRSKGHEFKPKRSGLICDHCGYKGHLKENCYKIVGYPPDFKSKKKGQNLGGKTYVNSATSEEKHVPMLPTQGNFFIEEQYKQLVNLLQKTTTDECSTNTVGIFTLMSNASVSDQVWIVDSGATHHVTHCNDALNNLRKSDHKADGDFYNGKVMGIGRENNGLYLIRENLPTAAISFLKEHGETTLWHLRLGHASTKAMQHISELKNKI</sequence>
<reference evidence="2" key="2">
    <citation type="submission" date="2025-08" db="UniProtKB">
        <authorList>
            <consortium name="RefSeq"/>
        </authorList>
    </citation>
    <scope>IDENTIFICATION</scope>
    <source>
        <tissue evidence="2">Leaf</tissue>
    </source>
</reference>